<keyword evidence="3" id="KW-0175">Coiled coil</keyword>
<keyword evidence="5" id="KW-1185">Reference proteome</keyword>
<feature type="coiled-coil region" evidence="3">
    <location>
        <begin position="35"/>
        <end position="95"/>
    </location>
</feature>
<dbReference type="Gene3D" id="3.30.910.20">
    <property type="entry name" value="Skp domain"/>
    <property type="match status" value="1"/>
</dbReference>
<evidence type="ECO:0000256" key="2">
    <source>
        <dbReference type="ARBA" id="ARBA00022729"/>
    </source>
</evidence>
<dbReference type="SMART" id="SM00935">
    <property type="entry name" value="OmpH"/>
    <property type="match status" value="1"/>
</dbReference>
<evidence type="ECO:0000313" key="4">
    <source>
        <dbReference type="EMBL" id="TJY34786.1"/>
    </source>
</evidence>
<dbReference type="AlphaFoldDB" id="A0A4U0ESL9"/>
<organism evidence="4 5">
    <name type="scientific">Pontimicrobium aquaticum</name>
    <dbReference type="NCBI Taxonomy" id="2565367"/>
    <lineage>
        <taxon>Bacteria</taxon>
        <taxon>Pseudomonadati</taxon>
        <taxon>Bacteroidota</taxon>
        <taxon>Flavobacteriia</taxon>
        <taxon>Flavobacteriales</taxon>
        <taxon>Flavobacteriaceae</taxon>
        <taxon>Pontimicrobium</taxon>
    </lineage>
</organism>
<dbReference type="OrthoDB" id="1145062at2"/>
<name>A0A4U0ESL9_9FLAO</name>
<dbReference type="GO" id="GO:0005829">
    <property type="term" value="C:cytosol"/>
    <property type="evidence" value="ECO:0007669"/>
    <property type="project" value="TreeGrafter"/>
</dbReference>
<dbReference type="PROSITE" id="PS51257">
    <property type="entry name" value="PROKAR_LIPOPROTEIN"/>
    <property type="match status" value="1"/>
</dbReference>
<proteinExistence type="inferred from homology"/>
<dbReference type="PANTHER" id="PTHR35089:SF1">
    <property type="entry name" value="CHAPERONE PROTEIN SKP"/>
    <property type="match status" value="1"/>
</dbReference>
<dbReference type="GO" id="GO:0050821">
    <property type="term" value="P:protein stabilization"/>
    <property type="evidence" value="ECO:0007669"/>
    <property type="project" value="TreeGrafter"/>
</dbReference>
<evidence type="ECO:0000256" key="1">
    <source>
        <dbReference type="ARBA" id="ARBA00009091"/>
    </source>
</evidence>
<reference evidence="4 5" key="1">
    <citation type="submission" date="2019-04" db="EMBL/GenBank/DDBJ databases">
        <title>Lacinutrix sp. nov., isolated from marine water.</title>
        <authorList>
            <person name="Kim W."/>
        </authorList>
    </citation>
    <scope>NUCLEOTIDE SEQUENCE [LARGE SCALE GENOMIC DNA]</scope>
    <source>
        <strain evidence="4 5">CAU 1491</strain>
    </source>
</reference>
<dbReference type="Proteomes" id="UP000307657">
    <property type="component" value="Unassembled WGS sequence"/>
</dbReference>
<evidence type="ECO:0000313" key="5">
    <source>
        <dbReference type="Proteomes" id="UP000307657"/>
    </source>
</evidence>
<gene>
    <name evidence="4" type="ORF">E5167_10795</name>
</gene>
<dbReference type="RefSeq" id="WP_136843933.1">
    <property type="nucleotide sequence ID" value="NZ_SUPL01000005.1"/>
</dbReference>
<evidence type="ECO:0000256" key="3">
    <source>
        <dbReference type="SAM" id="Coils"/>
    </source>
</evidence>
<comment type="similarity">
    <text evidence="1">Belongs to the Skp family.</text>
</comment>
<dbReference type="PANTHER" id="PTHR35089">
    <property type="entry name" value="CHAPERONE PROTEIN SKP"/>
    <property type="match status" value="1"/>
</dbReference>
<accession>A0A4U0ESL9</accession>
<dbReference type="SUPFAM" id="SSF111384">
    <property type="entry name" value="OmpH-like"/>
    <property type="match status" value="1"/>
</dbReference>
<dbReference type="InterPro" id="IPR024930">
    <property type="entry name" value="Skp_dom_sf"/>
</dbReference>
<keyword evidence="2" id="KW-0732">Signal</keyword>
<protein>
    <submittedName>
        <fullName evidence="4">OmpH family outer membrane protein</fullName>
    </submittedName>
</protein>
<sequence length="172" mass="19562">MKKIIIIALVVLSVVSCQQSQKIGFVDNSVLINDYQEKKDIEAKLKTKIAAYEKKRDSLSQAFQLEIKDAELKARKMSQANLQKLQQEFQQKEQIISQQLQFEQQQIAQESQSKNDSLIKKVRAFVKDYGKTNGYSFILGSNEAGSVMYGTETSDLTQTVLDALNEAYKNKK</sequence>
<dbReference type="EMBL" id="SUPL01000005">
    <property type="protein sequence ID" value="TJY34786.1"/>
    <property type="molecule type" value="Genomic_DNA"/>
</dbReference>
<dbReference type="Pfam" id="PF03938">
    <property type="entry name" value="OmpH"/>
    <property type="match status" value="1"/>
</dbReference>
<dbReference type="InterPro" id="IPR005632">
    <property type="entry name" value="Chaperone_Skp"/>
</dbReference>
<comment type="caution">
    <text evidence="4">The sequence shown here is derived from an EMBL/GenBank/DDBJ whole genome shotgun (WGS) entry which is preliminary data.</text>
</comment>
<dbReference type="GO" id="GO:0051082">
    <property type="term" value="F:unfolded protein binding"/>
    <property type="evidence" value="ECO:0007669"/>
    <property type="project" value="InterPro"/>
</dbReference>